<feature type="transmembrane region" description="Helical" evidence="1">
    <location>
        <begin position="21"/>
        <end position="40"/>
    </location>
</feature>
<gene>
    <name evidence="2" type="ORF">IC620_12060</name>
</gene>
<keyword evidence="1" id="KW-0812">Transmembrane</keyword>
<evidence type="ECO:0000313" key="2">
    <source>
        <dbReference type="EMBL" id="MBD1373088.1"/>
    </source>
</evidence>
<dbReference type="EMBL" id="JACXAH010000016">
    <property type="protein sequence ID" value="MBD1373088.1"/>
    <property type="molecule type" value="Genomic_DNA"/>
</dbReference>
<dbReference type="Proteomes" id="UP000661691">
    <property type="component" value="Unassembled WGS sequence"/>
</dbReference>
<keyword evidence="1" id="KW-1133">Transmembrane helix</keyword>
<protein>
    <submittedName>
        <fullName evidence="2">Uncharacterized protein</fullName>
    </submittedName>
</protein>
<keyword evidence="1" id="KW-0472">Membrane</keyword>
<comment type="caution">
    <text evidence="2">The sequence shown here is derived from an EMBL/GenBank/DDBJ whole genome shotgun (WGS) entry which is preliminary data.</text>
</comment>
<evidence type="ECO:0000256" key="1">
    <source>
        <dbReference type="SAM" id="Phobius"/>
    </source>
</evidence>
<dbReference type="RefSeq" id="WP_191138758.1">
    <property type="nucleotide sequence ID" value="NZ_JACXAG020000001.1"/>
</dbReference>
<accession>A0A926NAV2</accession>
<proteinExistence type="predicted"/>
<feature type="transmembrane region" description="Helical" evidence="1">
    <location>
        <begin position="46"/>
        <end position="65"/>
    </location>
</feature>
<reference evidence="2" key="1">
    <citation type="submission" date="2020-09" db="EMBL/GenBank/DDBJ databases">
        <title>A novel bacterium of genus Hazenella, isolated from South China Sea.</title>
        <authorList>
            <person name="Huang H."/>
            <person name="Mo K."/>
            <person name="Hu Y."/>
        </authorList>
    </citation>
    <scope>NUCLEOTIDE SEQUENCE</scope>
    <source>
        <strain evidence="2">IB182357</strain>
    </source>
</reference>
<sequence>MFNEVKEILHEKAMKVIGFRVAKLIFFMVFIIVYTWNYHFRVASSSIFGIVFAFILLIVLISGMTREEANIKRIKNTRFGKITSRIEMILAITAIVLVSSTFVQ</sequence>
<dbReference type="AlphaFoldDB" id="A0A926NAV2"/>
<evidence type="ECO:0000313" key="3">
    <source>
        <dbReference type="Proteomes" id="UP000661691"/>
    </source>
</evidence>
<keyword evidence="3" id="KW-1185">Reference proteome</keyword>
<name>A0A926NAV2_9BACL</name>
<organism evidence="2 3">
    <name type="scientific">Polycladospora coralii</name>
    <dbReference type="NCBI Taxonomy" id="2771432"/>
    <lineage>
        <taxon>Bacteria</taxon>
        <taxon>Bacillati</taxon>
        <taxon>Bacillota</taxon>
        <taxon>Bacilli</taxon>
        <taxon>Bacillales</taxon>
        <taxon>Thermoactinomycetaceae</taxon>
        <taxon>Polycladospora</taxon>
    </lineage>
</organism>
<feature type="transmembrane region" description="Helical" evidence="1">
    <location>
        <begin position="86"/>
        <end position="103"/>
    </location>
</feature>